<dbReference type="InterPro" id="IPR029309">
    <property type="entry name" value="CaRF"/>
</dbReference>
<dbReference type="Pfam" id="PF15299">
    <property type="entry name" value="ALS2CR8"/>
    <property type="match status" value="1"/>
</dbReference>
<keyword evidence="2" id="KW-1185">Reference proteome</keyword>
<accession>A0A7J7JKT1</accession>
<protein>
    <submittedName>
        <fullName evidence="1">CARF</fullName>
    </submittedName>
</protein>
<comment type="caution">
    <text evidence="1">The sequence shown here is derived from an EMBL/GenBank/DDBJ whole genome shotgun (WGS) entry which is preliminary data.</text>
</comment>
<dbReference type="OrthoDB" id="2668416at2759"/>
<evidence type="ECO:0000313" key="1">
    <source>
        <dbReference type="EMBL" id="KAF6026184.1"/>
    </source>
</evidence>
<dbReference type="GO" id="GO:0000978">
    <property type="term" value="F:RNA polymerase II cis-regulatory region sequence-specific DNA binding"/>
    <property type="evidence" value="ECO:0007669"/>
    <property type="project" value="TreeGrafter"/>
</dbReference>
<proteinExistence type="predicted"/>
<reference evidence="1" key="1">
    <citation type="submission" date="2020-06" db="EMBL/GenBank/DDBJ databases">
        <title>Draft genome of Bugula neritina, a colonial animal packing powerful symbionts and potential medicines.</title>
        <authorList>
            <person name="Rayko M."/>
        </authorList>
    </citation>
    <scope>NUCLEOTIDE SEQUENCE [LARGE SCALE GENOMIC DNA]</scope>
    <source>
        <strain evidence="1">Kwan_BN1</strain>
    </source>
</reference>
<dbReference type="GO" id="GO:0005634">
    <property type="term" value="C:nucleus"/>
    <property type="evidence" value="ECO:0007669"/>
    <property type="project" value="TreeGrafter"/>
</dbReference>
<dbReference type="PANTHER" id="PTHR14694:SF1">
    <property type="entry name" value="CALCIUM-RESPONSIVE TRANSCRIPTION FACTOR"/>
    <property type="match status" value="1"/>
</dbReference>
<dbReference type="PANTHER" id="PTHR14694">
    <property type="entry name" value="CALCIUM-RESPONSIVE TRANSCRIPTION FACTOR"/>
    <property type="match status" value="1"/>
</dbReference>
<organism evidence="1 2">
    <name type="scientific">Bugula neritina</name>
    <name type="common">Brown bryozoan</name>
    <name type="synonym">Sertularia neritina</name>
    <dbReference type="NCBI Taxonomy" id="10212"/>
    <lineage>
        <taxon>Eukaryota</taxon>
        <taxon>Metazoa</taxon>
        <taxon>Spiralia</taxon>
        <taxon>Lophotrochozoa</taxon>
        <taxon>Bryozoa</taxon>
        <taxon>Gymnolaemata</taxon>
        <taxon>Cheilostomatida</taxon>
        <taxon>Flustrina</taxon>
        <taxon>Buguloidea</taxon>
        <taxon>Bugulidae</taxon>
        <taxon>Bugula</taxon>
    </lineage>
</organism>
<name>A0A7J7JKT1_BUGNE</name>
<dbReference type="AlphaFoldDB" id="A0A7J7JKT1"/>
<dbReference type="Proteomes" id="UP000593567">
    <property type="component" value="Unassembled WGS sequence"/>
</dbReference>
<dbReference type="GO" id="GO:0000981">
    <property type="term" value="F:DNA-binding transcription factor activity, RNA polymerase II-specific"/>
    <property type="evidence" value="ECO:0007669"/>
    <property type="project" value="TreeGrafter"/>
</dbReference>
<evidence type="ECO:0000313" key="2">
    <source>
        <dbReference type="Proteomes" id="UP000593567"/>
    </source>
</evidence>
<gene>
    <name evidence="1" type="ORF">EB796_015509</name>
</gene>
<dbReference type="EMBL" id="VXIV02002329">
    <property type="protein sequence ID" value="KAF6026184.1"/>
    <property type="molecule type" value="Genomic_DNA"/>
</dbReference>
<sequence length="161" mass="18160">MMWKSQYVPFDGVPFINCGSRATVMECQYGPRRKGSKADGTGEGTGEDYKHACPARIYVKKVRKFPNCSVPTDVNRKVLKQLMDRAFQVLREQGFSEGGEERHYLQLPTTAAHEYHTADSTLTSDLSSPGRTCVSPEKEILDSLLLWPIRLEILSPLVYTM</sequence>